<dbReference type="Proteomes" id="UP000018896">
    <property type="component" value="Unassembled WGS sequence"/>
</dbReference>
<evidence type="ECO:0000313" key="3">
    <source>
        <dbReference type="Proteomes" id="UP000018896"/>
    </source>
</evidence>
<proteinExistence type="predicted"/>
<dbReference type="Pfam" id="PF14355">
    <property type="entry name" value="Abi_C"/>
    <property type="match status" value="1"/>
</dbReference>
<dbReference type="eggNOG" id="ENOG502Z9XS">
    <property type="taxonomic scope" value="Bacteria"/>
</dbReference>
<accession>W4R293</accession>
<reference evidence="2 3" key="1">
    <citation type="journal article" date="2014" name="Genome Announc.">
        <title>Draft Genome Sequences of Three Alkaliphilic Bacillus Strains, Bacillus wakoensis JCM 9140T, Bacillus akibai JCM 9157T, and Bacillus hemicellulosilyticus JCM 9152T.</title>
        <authorList>
            <person name="Yuki M."/>
            <person name="Oshima K."/>
            <person name="Suda W."/>
            <person name="Oshida Y."/>
            <person name="Kitamura K."/>
            <person name="Iida T."/>
            <person name="Hattori M."/>
            <person name="Ohkuma M."/>
        </authorList>
    </citation>
    <scope>NUCLEOTIDE SEQUENCE [LARGE SCALE GENOMIC DNA]</scope>
    <source>
        <strain evidence="2 3">JCM 9157</strain>
    </source>
</reference>
<dbReference type="RefSeq" id="WP_052013328.1">
    <property type="nucleotide sequence ID" value="NZ_BAUV01000103.1"/>
</dbReference>
<name>W4R293_HALA3</name>
<protein>
    <submittedName>
        <fullName evidence="2">Abortive phage resistance protein</fullName>
    </submittedName>
</protein>
<dbReference type="EMBL" id="BAUV01000103">
    <property type="protein sequence ID" value="GAE37674.1"/>
    <property type="molecule type" value="Genomic_DNA"/>
</dbReference>
<feature type="domain" description="Abortive infection protein-like C-terminal" evidence="1">
    <location>
        <begin position="183"/>
        <end position="258"/>
    </location>
</feature>
<keyword evidence="3" id="KW-1185">Reference proteome</keyword>
<organism evidence="2 3">
    <name type="scientific">Halalkalibacter akibai (strain ATCC 43226 / DSM 21942 / CIP 109018 / JCM 9157 / 1139)</name>
    <name type="common">Bacillus akibai</name>
    <dbReference type="NCBI Taxonomy" id="1236973"/>
    <lineage>
        <taxon>Bacteria</taxon>
        <taxon>Bacillati</taxon>
        <taxon>Bacillota</taxon>
        <taxon>Bacilli</taxon>
        <taxon>Bacillales</taxon>
        <taxon>Bacillaceae</taxon>
        <taxon>Halalkalibacter</taxon>
    </lineage>
</organism>
<comment type="caution">
    <text evidence="2">The sequence shown here is derived from an EMBL/GenBank/DDBJ whole genome shotgun (WGS) entry which is preliminary data.</text>
</comment>
<dbReference type="InterPro" id="IPR026001">
    <property type="entry name" value="Abi-like_C"/>
</dbReference>
<dbReference type="OrthoDB" id="6121546at2"/>
<gene>
    <name evidence="2" type="ORF">JCM9157_4992</name>
</gene>
<sequence length="274" mass="31481">MISKRTIHTFYDLLTDYGTLATIQKLFECEYIFEAENHVSTLSGQRRSLADAYVSSLDFKNSSDLRKLFNVIEMFYLENEENEFFQNDTTLKQFFKLLERDGYAFVNGKVQYENTTYIPKELESFTGEYNIEHVENDWKRALSQAKTDPEDAITATRAMVESTLKWILDDIEEEYKETDNLSQLYKKVAQLLNLSPDQHGAEIFKQILGSINGVVTGLGALRNAYGDSHGKGKVYYKPSERHAKFAINLSGTLCIYLIETYMISRKTPLTKGAK</sequence>
<evidence type="ECO:0000259" key="1">
    <source>
        <dbReference type="Pfam" id="PF14355"/>
    </source>
</evidence>
<dbReference type="AlphaFoldDB" id="W4R293"/>
<evidence type="ECO:0000313" key="2">
    <source>
        <dbReference type="EMBL" id="GAE37674.1"/>
    </source>
</evidence>